<protein>
    <submittedName>
        <fullName evidence="2">Uncharacterized protein</fullName>
    </submittedName>
</protein>
<dbReference type="EMBL" id="MTKT01002520">
    <property type="protein sequence ID" value="OWM77761.1"/>
    <property type="molecule type" value="Genomic_DNA"/>
</dbReference>
<accession>A0A218WZU5</accession>
<proteinExistence type="predicted"/>
<comment type="caution">
    <text evidence="2">The sequence shown here is derived from an EMBL/GenBank/DDBJ whole genome shotgun (WGS) entry which is preliminary data.</text>
</comment>
<evidence type="ECO:0000313" key="2">
    <source>
        <dbReference type="EMBL" id="OWM77761.1"/>
    </source>
</evidence>
<sequence length="342" mass="37943">MSNLITSRTFKLLRKDDSSISSEGKGPELLKRIKGIRACLSNILKLEPVGEQGYRLLKTLEANSAEGEATTLLSVGGNSSLAMPLVASLPAVKDKEGENGDPTLLGNEPQRPDVSMTQIQLGSFVPPPQKKQPNLEGKQWNLETDEEHQELLAQDLNPERVKRHRRLLTRGQHEKFASEANAIQMLTAESLPLINPEQTEHQRRPVTHGQHEQVGIGTNAMPVLTSSPLTNREQRGWYRKPRTHRPRLSLSEATVSTLSSALQIRVVSQDIAQRQPSPVLLQMHRPLSSNAELPGQNCGRGPASDRRVTRQSGYEQREKQKPIRFGRPPKLEMDGGEQSASS</sequence>
<dbReference type="AlphaFoldDB" id="A0A218WZU5"/>
<evidence type="ECO:0000256" key="1">
    <source>
        <dbReference type="SAM" id="MobiDB-lite"/>
    </source>
</evidence>
<dbReference type="Proteomes" id="UP000197138">
    <property type="component" value="Unassembled WGS sequence"/>
</dbReference>
<reference evidence="3" key="1">
    <citation type="journal article" date="2017" name="Plant J.">
        <title>The pomegranate (Punica granatum L.) genome and the genomics of punicalagin biosynthesis.</title>
        <authorList>
            <person name="Qin G."/>
            <person name="Xu C."/>
            <person name="Ming R."/>
            <person name="Tang H."/>
            <person name="Guyot R."/>
            <person name="Kramer E.M."/>
            <person name="Hu Y."/>
            <person name="Yi X."/>
            <person name="Qi Y."/>
            <person name="Xu X."/>
            <person name="Gao Z."/>
            <person name="Pan H."/>
            <person name="Jian J."/>
            <person name="Tian Y."/>
            <person name="Yue Z."/>
            <person name="Xu Y."/>
        </authorList>
    </citation>
    <scope>NUCLEOTIDE SEQUENCE [LARGE SCALE GENOMIC DNA]</scope>
    <source>
        <strain evidence="3">cv. Dabenzi</strain>
    </source>
</reference>
<feature type="region of interest" description="Disordered" evidence="1">
    <location>
        <begin position="288"/>
        <end position="342"/>
    </location>
</feature>
<organism evidence="2 3">
    <name type="scientific">Punica granatum</name>
    <name type="common">Pomegranate</name>
    <dbReference type="NCBI Taxonomy" id="22663"/>
    <lineage>
        <taxon>Eukaryota</taxon>
        <taxon>Viridiplantae</taxon>
        <taxon>Streptophyta</taxon>
        <taxon>Embryophyta</taxon>
        <taxon>Tracheophyta</taxon>
        <taxon>Spermatophyta</taxon>
        <taxon>Magnoliopsida</taxon>
        <taxon>eudicotyledons</taxon>
        <taxon>Gunneridae</taxon>
        <taxon>Pentapetalae</taxon>
        <taxon>rosids</taxon>
        <taxon>malvids</taxon>
        <taxon>Myrtales</taxon>
        <taxon>Lythraceae</taxon>
        <taxon>Punica</taxon>
    </lineage>
</organism>
<name>A0A218WZU5_PUNGR</name>
<evidence type="ECO:0000313" key="3">
    <source>
        <dbReference type="Proteomes" id="UP000197138"/>
    </source>
</evidence>
<gene>
    <name evidence="2" type="ORF">CDL15_Pgr012463</name>
</gene>